<comment type="caution">
    <text evidence="1">The sequence shown here is derived from an EMBL/GenBank/DDBJ whole genome shotgun (WGS) entry which is preliminary data.</text>
</comment>
<dbReference type="Proteomes" id="UP000013131">
    <property type="component" value="Unassembled WGS sequence"/>
</dbReference>
<dbReference type="Gene3D" id="3.90.1200.10">
    <property type="match status" value="2"/>
</dbReference>
<dbReference type="OrthoDB" id="394930at2"/>
<organism evidence="1 2">
    <name type="scientific">Metamycoplasma auris 15026</name>
    <dbReference type="NCBI Taxonomy" id="1188233"/>
    <lineage>
        <taxon>Bacteria</taxon>
        <taxon>Bacillati</taxon>
        <taxon>Mycoplasmatota</taxon>
        <taxon>Mycoplasmoidales</taxon>
        <taxon>Metamycoplasmataceae</taxon>
        <taxon>Metamycoplasma</taxon>
    </lineage>
</organism>
<gene>
    <name evidence="1" type="ORF">MAU_6070</name>
</gene>
<dbReference type="STRING" id="1188233.MAU_6070"/>
<evidence type="ECO:0000313" key="1">
    <source>
        <dbReference type="EMBL" id="ENY68529.1"/>
    </source>
</evidence>
<dbReference type="InterPro" id="IPR011009">
    <property type="entry name" value="Kinase-like_dom_sf"/>
</dbReference>
<dbReference type="RefSeq" id="WP_004425320.1">
    <property type="nucleotide sequence ID" value="NZ_AORI01000012.1"/>
</dbReference>
<accession>N9TQV1</accession>
<dbReference type="EMBL" id="AORI01000012">
    <property type="protein sequence ID" value="ENY68529.1"/>
    <property type="molecule type" value="Genomic_DNA"/>
</dbReference>
<dbReference type="AlphaFoldDB" id="N9TQV1"/>
<dbReference type="PATRIC" id="fig|1188233.3.peg.587"/>
<reference evidence="1 2" key="1">
    <citation type="journal article" date="2013" name="Genome Announc.">
        <title>Draft Genome Sequences of Mycoplasma auris and Mycoplasma yeatsii, Two Species of the Ear Canal of Caprinae.</title>
        <authorList>
            <person name="Dordet-Frisoni E."/>
            <person name="Baranowski E."/>
            <person name="Barre A."/>
            <person name="Blanchard A."/>
            <person name="Breton M."/>
            <person name="Couture C."/>
            <person name="Dupuy V."/>
            <person name="Gaurivaud P."/>
            <person name="Jacob D."/>
            <person name="Lemaitre C."/>
            <person name="Manso-Silvan L."/>
            <person name="Nikolski M."/>
            <person name="Nouvel L.X."/>
            <person name="Poumarat F."/>
            <person name="Sirand-Pugnet P."/>
            <person name="Thebault P."/>
            <person name="Theil S."/>
            <person name="Thiaucourt F."/>
            <person name="Citti C."/>
            <person name="Tardy F."/>
        </authorList>
    </citation>
    <scope>NUCLEOTIDE SEQUENCE [LARGE SCALE GENOMIC DNA]</scope>
    <source>
        <strain evidence="1 2">15026</strain>
    </source>
</reference>
<dbReference type="eggNOG" id="COG0510">
    <property type="taxonomic scope" value="Bacteria"/>
</dbReference>
<evidence type="ECO:0000313" key="2">
    <source>
        <dbReference type="Proteomes" id="UP000013131"/>
    </source>
</evidence>
<proteinExistence type="predicted"/>
<sequence length="492" mass="58656">MIKIAKNTNTKENIEKINLMYERILGTFSAEVADQITHAKFQLEKSNNFYFIAKYNNIWVQIRIPLENSTSLFDNEFKLVNDVDEYLFIKNGVFIKKWFPGSDLYQIEISDYQIKKIFSAITRFHKKNIEVSKFDWNRFKIKDKKYQSLVAKYQNDELVFSHNNIRKSNVIINKFGFVKLVDFEAVCLNSSYYDLVCLHLNMGIRKDKIINYFKLEKEKFDDYIYLYKVYKDNEYKNLYAKNKEAIANNSNPKNKDTLKEDLYSSKFITFKRNTNFNYRLKIQELECFYFVPPYIYEDDNYIVWKWSNSSSPFEINSKAIKCLAKIMKTYHSASVLFPSFLLDKQIKKILLDININDLSKDIGSKAYIDLILKWISNIKLDANCHHNLNFQNIFWDEIDNLFIVDWAMASLGSKFLDIALMFENLQLSAYYKKMFWDAYNLEVPKDFYKYQLIALFISYLKNELTNKDKKVSKNLSKKIKLIINKNKIKISK</sequence>
<dbReference type="SUPFAM" id="SSF56112">
    <property type="entry name" value="Protein kinase-like (PK-like)"/>
    <property type="match status" value="2"/>
</dbReference>
<name>N9TQV1_9BACT</name>
<keyword evidence="2" id="KW-1185">Reference proteome</keyword>
<protein>
    <submittedName>
        <fullName evidence="1">Uncharacterized protein</fullName>
    </submittedName>
</protein>